<comment type="caution">
    <text evidence="2">The sequence shown here is derived from an EMBL/GenBank/DDBJ whole genome shotgun (WGS) entry which is preliminary data.</text>
</comment>
<name>A0ABP4QRK0_9ACTN</name>
<keyword evidence="3" id="KW-1185">Reference proteome</keyword>
<dbReference type="RefSeq" id="WP_346102614.1">
    <property type="nucleotide sequence ID" value="NZ_BAAAMU010000007.1"/>
</dbReference>
<dbReference type="Pfam" id="PF07812">
    <property type="entry name" value="TfuA"/>
    <property type="match status" value="1"/>
</dbReference>
<proteinExistence type="predicted"/>
<evidence type="ECO:0000259" key="1">
    <source>
        <dbReference type="Pfam" id="PF07812"/>
    </source>
</evidence>
<protein>
    <submittedName>
        <fullName evidence="2">TfuA-related McrA-glycine thioamidation protein</fullName>
    </submittedName>
</protein>
<organism evidence="2 3">
    <name type="scientific">Nonomuraea maheshkhaliensis</name>
    <dbReference type="NCBI Taxonomy" id="419590"/>
    <lineage>
        <taxon>Bacteria</taxon>
        <taxon>Bacillati</taxon>
        <taxon>Actinomycetota</taxon>
        <taxon>Actinomycetes</taxon>
        <taxon>Streptosporangiales</taxon>
        <taxon>Streptosporangiaceae</taxon>
        <taxon>Nonomuraea</taxon>
    </lineage>
</organism>
<feature type="domain" description="TfuA-like core" evidence="1">
    <location>
        <begin position="50"/>
        <end position="167"/>
    </location>
</feature>
<accession>A0ABP4QRK0</accession>
<sequence length="215" mass="22604">MRAAVFLGPSLSPALAAKELDAEYLPPIQRGDIDALLSRPVPPEAIGIVDGRFLSSLSISPKEVLSAVDQGVRVYGSSSMGALRAVECAPWGMIGIGRIYEAYASGAVDADDEVAIVYDEETGAAASDPMINLRFAVEAAVERGLVTAGTGAVFIDAAKKLYFPDRTARNVLRVVEPALPAGEHEALTRFFAAGAPDTKADDARLLLGAIREYLG</sequence>
<reference evidence="3" key="1">
    <citation type="journal article" date="2019" name="Int. J. Syst. Evol. Microbiol.">
        <title>The Global Catalogue of Microorganisms (GCM) 10K type strain sequencing project: providing services to taxonomists for standard genome sequencing and annotation.</title>
        <authorList>
            <consortium name="The Broad Institute Genomics Platform"/>
            <consortium name="The Broad Institute Genome Sequencing Center for Infectious Disease"/>
            <person name="Wu L."/>
            <person name="Ma J."/>
        </authorList>
    </citation>
    <scope>NUCLEOTIDE SEQUENCE [LARGE SCALE GENOMIC DNA]</scope>
    <source>
        <strain evidence="3">JCM 13929</strain>
    </source>
</reference>
<gene>
    <name evidence="2" type="ORF">GCM10009733_015540</name>
</gene>
<dbReference type="Proteomes" id="UP001500064">
    <property type="component" value="Unassembled WGS sequence"/>
</dbReference>
<dbReference type="EMBL" id="BAAAMU010000007">
    <property type="protein sequence ID" value="GAA1619979.1"/>
    <property type="molecule type" value="Genomic_DNA"/>
</dbReference>
<evidence type="ECO:0000313" key="3">
    <source>
        <dbReference type="Proteomes" id="UP001500064"/>
    </source>
</evidence>
<evidence type="ECO:0000313" key="2">
    <source>
        <dbReference type="EMBL" id="GAA1619979.1"/>
    </source>
</evidence>
<dbReference type="InterPro" id="IPR012924">
    <property type="entry name" value="TfuA_core"/>
</dbReference>